<evidence type="ECO:0000313" key="1">
    <source>
        <dbReference type="EMBL" id="TBF18455.1"/>
    </source>
</evidence>
<dbReference type="EMBL" id="SIKX01000001">
    <property type="protein sequence ID" value="TBF18455.1"/>
    <property type="molecule type" value="Genomic_DNA"/>
</dbReference>
<reference evidence="1 2" key="1">
    <citation type="submission" date="2019-02" db="EMBL/GenBank/DDBJ databases">
        <title>The genomic architecture of introgression among sibling species of bacteria.</title>
        <authorList>
            <person name="Cavassim M.I.A."/>
            <person name="Moeskjaer S."/>
            <person name="Moslemi C."/>
            <person name="Fields B."/>
            <person name="Bachmann A."/>
            <person name="Vilhjalmsson B."/>
            <person name="Schierup M.H."/>
            <person name="Young J.P.W."/>
            <person name="Andersen S.U."/>
        </authorList>
    </citation>
    <scope>NUCLEOTIDE SEQUENCE [LARGE SCALE GENOMIC DNA]</scope>
    <source>
        <strain evidence="1 2">SM42</strain>
    </source>
</reference>
<proteinExistence type="predicted"/>
<protein>
    <submittedName>
        <fullName evidence="1">Uncharacterized protein</fullName>
    </submittedName>
</protein>
<evidence type="ECO:0000313" key="2">
    <source>
        <dbReference type="Proteomes" id="UP000291892"/>
    </source>
</evidence>
<organism evidence="1 2">
    <name type="scientific">Rhizobium ruizarguesonis</name>
    <dbReference type="NCBI Taxonomy" id="2081791"/>
    <lineage>
        <taxon>Bacteria</taxon>
        <taxon>Pseudomonadati</taxon>
        <taxon>Pseudomonadota</taxon>
        <taxon>Alphaproteobacteria</taxon>
        <taxon>Hyphomicrobiales</taxon>
        <taxon>Rhizobiaceae</taxon>
        <taxon>Rhizobium/Agrobacterium group</taxon>
        <taxon>Rhizobium</taxon>
    </lineage>
</organism>
<gene>
    <name evidence="1" type="ORF">ELG94_08820</name>
</gene>
<comment type="caution">
    <text evidence="1">The sequence shown here is derived from an EMBL/GenBank/DDBJ whole genome shotgun (WGS) entry which is preliminary data.</text>
</comment>
<sequence length="69" mass="8075">MTMTFADIEQVDPVLSEDGRSVCFFGHTPDEDQTFFWSIGLPMMVEEDVFENLLPEWREVGWQMVMQQA</sequence>
<dbReference type="AlphaFoldDB" id="A0AAE8QBN3"/>
<name>A0AAE8QBN3_9HYPH</name>
<dbReference type="RefSeq" id="WP_130822546.1">
    <property type="nucleotide sequence ID" value="NZ_SIKX01000001.1"/>
</dbReference>
<dbReference type="Proteomes" id="UP000291892">
    <property type="component" value="Unassembled WGS sequence"/>
</dbReference>
<accession>A0AAE8QBN3</accession>